<dbReference type="Pfam" id="PF18962">
    <property type="entry name" value="Por_Secre_tail"/>
    <property type="match status" value="1"/>
</dbReference>
<evidence type="ECO:0008006" key="7">
    <source>
        <dbReference type="Google" id="ProtNLM"/>
    </source>
</evidence>
<sequence length="532" mass="57254">MKRKVYISLFLFLGMLSVAVQVLGQKSGSVGEGIITLTSAKNIGETIELSITAEGAVSIEGVKEQPQSGDKSYTLTAQKIIIRGNVTALGCSKNKLTNLDVSGCTTLTTLECFLNQLTTLDLSHNTALTDLTCGQNELTELNISGCTALTTLGCENNRLTNLDVSGCTALTTLECEENQLKTLHLSGCAALTTLECYTNQLTSLDVSGCAALTMLECYNNQLTTFSASDCTALAMLSCWQNQLITLDVSSCTALISLECEKNQLTSLNVSGCAALNILYCYSNQLTTLELSKNTALNELWCYDNQIKGEEMTRLVKSLPDLTGEEAGNFLVIQVPTPDGNWCLKSDVAIAKKKNWQTMKLNLAEDPSEAENYEGAEPSCTVTFTQEGEGTIEIFGAANLNAVESGTELVVLATPAKGYELTALTANDSDILATKKFIVKADTEVKATFTKETAAEVVEAGTLRLYPNPASTYVNIRTTKANALVRLYDANGTLRYEAHTDANGTLQIDLSGYAEGTYLLRVGDDAQRLLIRE</sequence>
<keyword evidence="6" id="KW-1185">Reference proteome</keyword>
<evidence type="ECO:0000313" key="6">
    <source>
        <dbReference type="Proteomes" id="UP001628220"/>
    </source>
</evidence>
<feature type="domain" description="Secretion system C-terminal sorting" evidence="3">
    <location>
        <begin position="464"/>
        <end position="526"/>
    </location>
</feature>
<name>A0ABQ0E219_9PORP</name>
<protein>
    <recommendedName>
        <fullName evidence="7">Por secretion system C-terminal sorting domain-containing protein</fullName>
    </recommendedName>
</protein>
<gene>
    <name evidence="5" type="ORF">Tsumi_08740</name>
</gene>
<dbReference type="EMBL" id="BAAFSF010000001">
    <property type="protein sequence ID" value="GAB1251770.1"/>
    <property type="molecule type" value="Genomic_DNA"/>
</dbReference>
<dbReference type="Pfam" id="PF18998">
    <property type="entry name" value="Flg_new_2"/>
    <property type="match status" value="1"/>
</dbReference>
<accession>A0ABQ0E219</accession>
<comment type="caution">
    <text evidence="5">The sequence shown here is derived from an EMBL/GenBank/DDBJ whole genome shotgun (WGS) entry which is preliminary data.</text>
</comment>
<keyword evidence="1" id="KW-0433">Leucine-rich repeat</keyword>
<dbReference type="RefSeq" id="WP_411915572.1">
    <property type="nucleotide sequence ID" value="NZ_BAAFSF010000001.1"/>
</dbReference>
<evidence type="ECO:0000259" key="4">
    <source>
        <dbReference type="Pfam" id="PF18998"/>
    </source>
</evidence>
<dbReference type="NCBIfam" id="TIGR04183">
    <property type="entry name" value="Por_Secre_tail"/>
    <property type="match status" value="1"/>
</dbReference>
<proteinExistence type="predicted"/>
<reference evidence="5 6" key="1">
    <citation type="journal article" date="2025" name="Int. J. Syst. Evol. Microbiol.">
        <title>Desulfovibrio falkowii sp. nov., Porphyromonas miyakawae sp. nov., Mediterraneibacter flintii sp. nov. and Owariibacterium komagatae gen. nov., sp. nov., isolated from human faeces.</title>
        <authorList>
            <person name="Hamaguchi T."/>
            <person name="Ohara M."/>
            <person name="Hisatomi A."/>
            <person name="Sekiguchi K."/>
            <person name="Takeda J.I."/>
            <person name="Ueyama J."/>
            <person name="Ito M."/>
            <person name="Nishiwaki H."/>
            <person name="Ogi T."/>
            <person name="Hirayama M."/>
            <person name="Ohkuma M."/>
            <person name="Sakamoto M."/>
            <person name="Ohno K."/>
        </authorList>
    </citation>
    <scope>NUCLEOTIDE SEQUENCE [LARGE SCALE GENOMIC DNA]</scope>
    <source>
        <strain evidence="5 6">13CB11C</strain>
    </source>
</reference>
<dbReference type="SUPFAM" id="SSF52058">
    <property type="entry name" value="L domain-like"/>
    <property type="match status" value="1"/>
</dbReference>
<evidence type="ECO:0000259" key="3">
    <source>
        <dbReference type="Pfam" id="PF18962"/>
    </source>
</evidence>
<dbReference type="PANTHER" id="PTHR47566">
    <property type="match status" value="1"/>
</dbReference>
<feature type="domain" description="Bacterial repeat" evidence="4">
    <location>
        <begin position="380"/>
        <end position="451"/>
    </location>
</feature>
<dbReference type="InterPro" id="IPR032675">
    <property type="entry name" value="LRR_dom_sf"/>
</dbReference>
<evidence type="ECO:0000256" key="2">
    <source>
        <dbReference type="ARBA" id="ARBA00022737"/>
    </source>
</evidence>
<dbReference type="InterPro" id="IPR052574">
    <property type="entry name" value="CDIRP"/>
</dbReference>
<evidence type="ECO:0000313" key="5">
    <source>
        <dbReference type="EMBL" id="GAB1251770.1"/>
    </source>
</evidence>
<dbReference type="InterPro" id="IPR026444">
    <property type="entry name" value="Secre_tail"/>
</dbReference>
<organism evidence="5 6">
    <name type="scientific">Porphyromonas miyakawae</name>
    <dbReference type="NCBI Taxonomy" id="3137470"/>
    <lineage>
        <taxon>Bacteria</taxon>
        <taxon>Pseudomonadati</taxon>
        <taxon>Bacteroidota</taxon>
        <taxon>Bacteroidia</taxon>
        <taxon>Bacteroidales</taxon>
        <taxon>Porphyromonadaceae</taxon>
        <taxon>Porphyromonas</taxon>
    </lineage>
</organism>
<dbReference type="Gene3D" id="3.80.10.10">
    <property type="entry name" value="Ribonuclease Inhibitor"/>
    <property type="match status" value="2"/>
</dbReference>
<dbReference type="Proteomes" id="UP001628220">
    <property type="component" value="Unassembled WGS sequence"/>
</dbReference>
<dbReference type="PANTHER" id="PTHR47566:SF1">
    <property type="entry name" value="PROTEIN NUD1"/>
    <property type="match status" value="1"/>
</dbReference>
<keyword evidence="2" id="KW-0677">Repeat</keyword>
<evidence type="ECO:0000256" key="1">
    <source>
        <dbReference type="ARBA" id="ARBA00022614"/>
    </source>
</evidence>
<dbReference type="InterPro" id="IPR044060">
    <property type="entry name" value="Bacterial_rp_domain"/>
</dbReference>